<dbReference type="InterPro" id="IPR050407">
    <property type="entry name" value="Geranylgeranyl_reductase"/>
</dbReference>
<reference evidence="3" key="1">
    <citation type="submission" date="2016-11" db="EMBL/GenBank/DDBJ databases">
        <authorList>
            <person name="Varghese N."/>
            <person name="Submissions S."/>
        </authorList>
    </citation>
    <scope>NUCLEOTIDE SEQUENCE [LARGE SCALE GENOMIC DNA]</scope>
    <source>
        <strain evidence="3">DSM 100566</strain>
    </source>
</reference>
<dbReference type="PRINTS" id="PR00420">
    <property type="entry name" value="RNGMNOXGNASE"/>
</dbReference>
<evidence type="ECO:0000313" key="2">
    <source>
        <dbReference type="EMBL" id="SHF32346.1"/>
    </source>
</evidence>
<dbReference type="PANTHER" id="PTHR42685:SF18">
    <property type="entry name" value="DIGERANYLGERANYLGLYCEROPHOSPHOLIPID REDUCTASE"/>
    <property type="match status" value="1"/>
</dbReference>
<dbReference type="InterPro" id="IPR036188">
    <property type="entry name" value="FAD/NAD-bd_sf"/>
</dbReference>
<name>A0A1M5AQA8_9RHOB</name>
<dbReference type="GO" id="GO:0071949">
    <property type="term" value="F:FAD binding"/>
    <property type="evidence" value="ECO:0007669"/>
    <property type="project" value="InterPro"/>
</dbReference>
<accession>A0A1M5AQA8</accession>
<dbReference type="RefSeq" id="WP_083588642.1">
    <property type="nucleotide sequence ID" value="NZ_FQUV01000005.1"/>
</dbReference>
<protein>
    <submittedName>
        <fullName evidence="2">2,3-di-O-geranylgeranylglyceryl phosphate reductase</fullName>
    </submittedName>
</protein>
<evidence type="ECO:0000259" key="1">
    <source>
        <dbReference type="Pfam" id="PF01494"/>
    </source>
</evidence>
<dbReference type="Gene3D" id="3.50.50.60">
    <property type="entry name" value="FAD/NAD(P)-binding domain"/>
    <property type="match status" value="1"/>
</dbReference>
<proteinExistence type="predicted"/>
<dbReference type="EMBL" id="FQUV01000005">
    <property type="protein sequence ID" value="SHF32346.1"/>
    <property type="molecule type" value="Genomic_DNA"/>
</dbReference>
<dbReference type="PANTHER" id="PTHR42685">
    <property type="entry name" value="GERANYLGERANYL DIPHOSPHATE REDUCTASE"/>
    <property type="match status" value="1"/>
</dbReference>
<feature type="domain" description="FAD-binding" evidence="1">
    <location>
        <begin position="18"/>
        <end position="312"/>
    </location>
</feature>
<sequence length="399" mass="43400">MASPSQAVPNTGMMDRVDTEILIVGGGPAGLSVASTLPEDISAILVHQDRSIGTPVRTSGGCWMRDVSALGIPAEFAHPVNNADIYSDNEHLKLDMSSDPVGVLNVTALYRWLAGQTRADIRCGTKYLETRREGGKLISRLRENRNEYEIASRVIVDASGWHCAVLQSLGLSPPPDRRGIGIEYEFAAPSHDPDRAALFFGSATPTGYGWAFPTTLGSLRLGVGLIEPDSDQSPKALMEGLLASNALERMGLPRPLSFHVNAGILPSVPFTSNLIFDGVIRVGDSANMATPTLGEGIRICIEHGRTLGAALGKDSPKALTQWERIVRRKLALQYRIGFEANRRAAAYTPRDWDRSVARMRTLPPEELLRFFQNDFSARMIAQRGAQSIGRKIGRMLGGR</sequence>
<keyword evidence="3" id="KW-1185">Reference proteome</keyword>
<dbReference type="SUPFAM" id="SSF51905">
    <property type="entry name" value="FAD/NAD(P)-binding domain"/>
    <property type="match status" value="1"/>
</dbReference>
<organism evidence="2 3">
    <name type="scientific">Litoreibacter ascidiaceicola</name>
    <dbReference type="NCBI Taxonomy" id="1486859"/>
    <lineage>
        <taxon>Bacteria</taxon>
        <taxon>Pseudomonadati</taxon>
        <taxon>Pseudomonadota</taxon>
        <taxon>Alphaproteobacteria</taxon>
        <taxon>Rhodobacterales</taxon>
        <taxon>Roseobacteraceae</taxon>
        <taxon>Litoreibacter</taxon>
    </lineage>
</organism>
<dbReference type="Proteomes" id="UP000184144">
    <property type="component" value="Unassembled WGS sequence"/>
</dbReference>
<dbReference type="STRING" id="1486859.SAMN05444273_105137"/>
<dbReference type="AlphaFoldDB" id="A0A1M5AQA8"/>
<dbReference type="Pfam" id="PF01494">
    <property type="entry name" value="FAD_binding_3"/>
    <property type="match status" value="1"/>
</dbReference>
<evidence type="ECO:0000313" key="3">
    <source>
        <dbReference type="Proteomes" id="UP000184144"/>
    </source>
</evidence>
<gene>
    <name evidence="2" type="ORF">SAMN05444273_105137</name>
</gene>
<dbReference type="InterPro" id="IPR002938">
    <property type="entry name" value="FAD-bd"/>
</dbReference>
<dbReference type="OrthoDB" id="9799983at2"/>